<protein>
    <submittedName>
        <fullName evidence="1">Uncharacterized protein</fullName>
    </submittedName>
</protein>
<proteinExistence type="predicted"/>
<comment type="caution">
    <text evidence="1">The sequence shown here is derived from an EMBL/GenBank/DDBJ whole genome shotgun (WGS) entry which is preliminary data.</text>
</comment>
<name>J5STC7_TRIAS</name>
<dbReference type="HOGENOM" id="CLU_1305661_0_0_1"/>
<reference evidence="1 2" key="1">
    <citation type="journal article" date="2012" name="Eukaryot. Cell">
        <title>Draft genome sequence of CBS 2479, the standard type strain of Trichosporon asahii.</title>
        <authorList>
            <person name="Yang R.Y."/>
            <person name="Li H.T."/>
            <person name="Zhu H."/>
            <person name="Zhou G.P."/>
            <person name="Wang M."/>
            <person name="Wang L."/>
        </authorList>
    </citation>
    <scope>NUCLEOTIDE SEQUENCE [LARGE SCALE GENOMIC DNA]</scope>
    <source>
        <strain evidence="2">ATCC 90039 / CBS 2479 / JCM 2466 / KCTC 7840 / NCYC 2677 / UAMH 7654</strain>
    </source>
</reference>
<dbReference type="VEuPathDB" id="FungiDB:A1Q1_03754"/>
<gene>
    <name evidence="1" type="ORF">A1Q1_03754</name>
</gene>
<dbReference type="EMBL" id="ALBS01000248">
    <property type="protein sequence ID" value="EJT47431.1"/>
    <property type="molecule type" value="Genomic_DNA"/>
</dbReference>
<accession>J5STC7</accession>
<dbReference type="RefSeq" id="XP_014178616.1">
    <property type="nucleotide sequence ID" value="XM_014323141.1"/>
</dbReference>
<organism evidence="1 2">
    <name type="scientific">Trichosporon asahii var. asahii (strain ATCC 90039 / CBS 2479 / JCM 2466 / KCTC 7840 / NBRC 103889/ NCYC 2677 / UAMH 7654)</name>
    <name type="common">Yeast</name>
    <dbReference type="NCBI Taxonomy" id="1186058"/>
    <lineage>
        <taxon>Eukaryota</taxon>
        <taxon>Fungi</taxon>
        <taxon>Dikarya</taxon>
        <taxon>Basidiomycota</taxon>
        <taxon>Agaricomycotina</taxon>
        <taxon>Tremellomycetes</taxon>
        <taxon>Trichosporonales</taxon>
        <taxon>Trichosporonaceae</taxon>
        <taxon>Trichosporon</taxon>
    </lineage>
</organism>
<dbReference type="AlphaFoldDB" id="J5STC7"/>
<evidence type="ECO:0000313" key="1">
    <source>
        <dbReference type="EMBL" id="EJT47431.1"/>
    </source>
</evidence>
<dbReference type="Proteomes" id="UP000002748">
    <property type="component" value="Unassembled WGS sequence"/>
</dbReference>
<sequence length="211" mass="22244">MGQTCGRLQPTHAGLEAVDGLAPGSFDNETMLVLERVFSLVNRPILARLIDAAAAAQPAPYVGDADSGSNSDTVALPGRGIASEGHAAVPPLGPRVSLVESDVGSDVLCKLPGEAEIHADRNRLRDRPPDGARDVARHLVVEAVHAASGQRRGADPVQRGAENLALLVLCVRARAGALTLGEDRVVWLHDLVDRVALTHRIPLLSCLQPRV</sequence>
<dbReference type="GeneID" id="25987267"/>
<evidence type="ECO:0000313" key="2">
    <source>
        <dbReference type="Proteomes" id="UP000002748"/>
    </source>
</evidence>
<dbReference type="KEGG" id="tasa:A1Q1_03754"/>